<keyword evidence="2" id="KW-0614">Plasmid</keyword>
<dbReference type="RefSeq" id="WP_015231357.1">
    <property type="nucleotide sequence ID" value="NC_019789.1"/>
</dbReference>
<dbReference type="EMBL" id="CP003383">
    <property type="protein sequence ID" value="AFZ69455.1"/>
    <property type="molecule type" value="Genomic_DNA"/>
</dbReference>
<dbReference type="KEGG" id="dpd:Deipe_4073"/>
<reference evidence="3" key="1">
    <citation type="submission" date="2012-03" db="EMBL/GenBank/DDBJ databases">
        <title>Complete sequence of plasmid 1 of Deinococcus peraridilitoris DSM 19664.</title>
        <authorList>
            <person name="Lucas S."/>
            <person name="Copeland A."/>
            <person name="Lapidus A."/>
            <person name="Glavina del Rio T."/>
            <person name="Dalin E."/>
            <person name="Tice H."/>
            <person name="Bruce D."/>
            <person name="Goodwin L."/>
            <person name="Pitluck S."/>
            <person name="Peters L."/>
            <person name="Mikhailova N."/>
            <person name="Lu M."/>
            <person name="Kyrpides N."/>
            <person name="Mavromatis K."/>
            <person name="Ivanova N."/>
            <person name="Brettin T."/>
            <person name="Detter J.C."/>
            <person name="Han C."/>
            <person name="Larimer F."/>
            <person name="Land M."/>
            <person name="Hauser L."/>
            <person name="Markowitz V."/>
            <person name="Cheng J.-F."/>
            <person name="Hugenholtz P."/>
            <person name="Woyke T."/>
            <person name="Wu D."/>
            <person name="Pukall R."/>
            <person name="Steenblock K."/>
            <person name="Brambilla E."/>
            <person name="Klenk H.-P."/>
            <person name="Eisen J.A."/>
        </authorList>
    </citation>
    <scope>NUCLEOTIDE SEQUENCE [LARGE SCALE GENOMIC DNA]</scope>
    <source>
        <strain evidence="3">DSM 19664 / LMG 22246 / CIP 109416 / KR-200</strain>
        <plasmid evidence="3">Plasmid pDEIPE01</plasmid>
    </source>
</reference>
<protein>
    <submittedName>
        <fullName evidence="2">Uncharacterized protein</fullName>
    </submittedName>
</protein>
<accession>L0A8Q6</accession>
<organism evidence="2 3">
    <name type="scientific">Deinococcus peraridilitoris (strain DSM 19664 / LMG 22246 / CIP 109416 / KR-200)</name>
    <dbReference type="NCBI Taxonomy" id="937777"/>
    <lineage>
        <taxon>Bacteria</taxon>
        <taxon>Thermotogati</taxon>
        <taxon>Deinococcota</taxon>
        <taxon>Deinococci</taxon>
        <taxon>Deinococcales</taxon>
        <taxon>Deinococcaceae</taxon>
        <taxon>Deinococcus</taxon>
    </lineage>
</organism>
<gene>
    <name evidence="2" type="ordered locus">Deipe_4073</name>
</gene>
<evidence type="ECO:0000256" key="1">
    <source>
        <dbReference type="SAM" id="SignalP"/>
    </source>
</evidence>
<keyword evidence="3" id="KW-1185">Reference proteome</keyword>
<name>L0A8Q6_DEIPD</name>
<keyword evidence="1" id="KW-0732">Signal</keyword>
<evidence type="ECO:0000313" key="3">
    <source>
        <dbReference type="Proteomes" id="UP000010467"/>
    </source>
</evidence>
<dbReference type="HOGENOM" id="CLU_1640992_0_0_0"/>
<sequence>MNVKGLVFVALLLGSVATAQTVNTQGTITGVDVLNEVNCPESVTRFHKVLVRCGISTLRQPDVEKFIIPVLAPADVAFYSSAEASSQWNVTISESKTFVIWHDAGAVVTQGCVLPDVTGLIAPLCRPNMRYISRTPMSPSPCWPVSLGAKPPRECRPENER</sequence>
<proteinExistence type="predicted"/>
<geneLocation type="plasmid" evidence="2 3">
    <name>pDEIPE01</name>
</geneLocation>
<feature type="chain" id="PRO_5003939156" evidence="1">
    <location>
        <begin position="20"/>
        <end position="161"/>
    </location>
</feature>
<dbReference type="AlphaFoldDB" id="L0A8Q6"/>
<feature type="signal peptide" evidence="1">
    <location>
        <begin position="1"/>
        <end position="19"/>
    </location>
</feature>
<evidence type="ECO:0000313" key="2">
    <source>
        <dbReference type="EMBL" id="AFZ69455.1"/>
    </source>
</evidence>
<dbReference type="Proteomes" id="UP000010467">
    <property type="component" value="Plasmid pDEIPE01"/>
</dbReference>